<dbReference type="SMART" id="SM00267">
    <property type="entry name" value="GGDEF"/>
    <property type="match status" value="1"/>
</dbReference>
<evidence type="ECO:0000259" key="2">
    <source>
        <dbReference type="PROSITE" id="PS50887"/>
    </source>
</evidence>
<name>A0A1E3WDF7_9HYPH</name>
<dbReference type="InterPro" id="IPR000160">
    <property type="entry name" value="GGDEF_dom"/>
</dbReference>
<dbReference type="Proteomes" id="UP000095042">
    <property type="component" value="Unassembled WGS sequence"/>
</dbReference>
<evidence type="ECO:0000313" key="3">
    <source>
        <dbReference type="EMBL" id="ODS03838.1"/>
    </source>
</evidence>
<dbReference type="Pfam" id="PF00563">
    <property type="entry name" value="EAL"/>
    <property type="match status" value="1"/>
</dbReference>
<gene>
    <name evidence="3" type="ORF">AUC71_07450</name>
</gene>
<dbReference type="CDD" id="cd01948">
    <property type="entry name" value="EAL"/>
    <property type="match status" value="1"/>
</dbReference>
<dbReference type="AlphaFoldDB" id="A0A1E3WDF7"/>
<dbReference type="RefSeq" id="WP_069622966.1">
    <property type="nucleotide sequence ID" value="NZ_LPWD01000041.1"/>
</dbReference>
<dbReference type="OrthoDB" id="9814202at2"/>
<proteinExistence type="predicted"/>
<dbReference type="SMART" id="SM00052">
    <property type="entry name" value="EAL"/>
    <property type="match status" value="1"/>
</dbReference>
<dbReference type="InterPro" id="IPR029787">
    <property type="entry name" value="Nucleotide_cyclase"/>
</dbReference>
<dbReference type="InterPro" id="IPR050706">
    <property type="entry name" value="Cyclic-di-GMP_PDE-like"/>
</dbReference>
<organism evidence="3 4">
    <name type="scientific">Methyloceanibacter marginalis</name>
    <dbReference type="NCBI Taxonomy" id="1774971"/>
    <lineage>
        <taxon>Bacteria</taxon>
        <taxon>Pseudomonadati</taxon>
        <taxon>Pseudomonadota</taxon>
        <taxon>Alphaproteobacteria</taxon>
        <taxon>Hyphomicrobiales</taxon>
        <taxon>Hyphomicrobiaceae</taxon>
        <taxon>Methyloceanibacter</taxon>
    </lineage>
</organism>
<dbReference type="Gene3D" id="3.20.20.450">
    <property type="entry name" value="EAL domain"/>
    <property type="match status" value="1"/>
</dbReference>
<dbReference type="InterPro" id="IPR001633">
    <property type="entry name" value="EAL_dom"/>
</dbReference>
<protein>
    <recommendedName>
        <fullName evidence="5">Diguanylate cyclase</fullName>
    </recommendedName>
</protein>
<accession>A0A1E3WDF7</accession>
<dbReference type="InterPro" id="IPR043128">
    <property type="entry name" value="Rev_trsase/Diguanyl_cyclase"/>
</dbReference>
<dbReference type="Gene3D" id="3.30.70.270">
    <property type="match status" value="1"/>
</dbReference>
<reference evidence="3 4" key="1">
    <citation type="journal article" date="2016" name="Environ. Microbiol.">
        <title>New Methyloceanibacter diversity from North Sea sediments includes methanotroph containing solely the soluble methane monooxygenase.</title>
        <authorList>
            <person name="Vekeman B."/>
            <person name="Kerckhof F.M."/>
            <person name="Cremers G."/>
            <person name="de Vos P."/>
            <person name="Vandamme P."/>
            <person name="Boon N."/>
            <person name="Op den Camp H.J."/>
            <person name="Heylen K."/>
        </authorList>
    </citation>
    <scope>NUCLEOTIDE SEQUENCE [LARGE SCALE GENOMIC DNA]</scope>
    <source>
        <strain evidence="3 4">R-67177</strain>
    </source>
</reference>
<evidence type="ECO:0008006" key="5">
    <source>
        <dbReference type="Google" id="ProtNLM"/>
    </source>
</evidence>
<dbReference type="SUPFAM" id="SSF55073">
    <property type="entry name" value="Nucleotide cyclase"/>
    <property type="match status" value="1"/>
</dbReference>
<evidence type="ECO:0000259" key="1">
    <source>
        <dbReference type="PROSITE" id="PS50883"/>
    </source>
</evidence>
<dbReference type="NCBIfam" id="TIGR00254">
    <property type="entry name" value="GGDEF"/>
    <property type="match status" value="1"/>
</dbReference>
<dbReference type="Pfam" id="PF00990">
    <property type="entry name" value="GGDEF"/>
    <property type="match status" value="1"/>
</dbReference>
<dbReference type="EMBL" id="LPWD01000041">
    <property type="protein sequence ID" value="ODS03838.1"/>
    <property type="molecule type" value="Genomic_DNA"/>
</dbReference>
<comment type="caution">
    <text evidence="3">The sequence shown here is derived from an EMBL/GenBank/DDBJ whole genome shotgun (WGS) entry which is preliminary data.</text>
</comment>
<sequence>MLMDLDSFKSVNDLHGHRAGDEVLRVAAQRIQKVLGRRGLAARMGGDEFGVLLPNTAPQDASDIAVDLADELATPVKLAALVLPVGVSIGITTWDPTTAAGLPNEIEPMELALRHADMALYEAKKNELSVFAFRKELDERLHQRVELEDQIKFAIQRGDILPWYQPVFDLRTGDVTGCEVLARWNHPEHGLLAPSVFLPIAGSTGNIRGMTCALLRQAIEDAQSWPASLVISLNIAPQMVLDTTLPQEILGILAQSDFPPNRLELEIAEGAFAARVEEACEVVEVLRQAGVRIALDDFGTSYAGLAYLKDFNFERVKIDRSFVRELTTSKRGAHIVRIIIEFCRMAGVKTTAGGIETRRELKGLADMGCDSGQGELLSKPQPQSTLLAYLTSLASDLRQAS</sequence>
<dbReference type="PANTHER" id="PTHR33121">
    <property type="entry name" value="CYCLIC DI-GMP PHOSPHODIESTERASE PDEF"/>
    <property type="match status" value="1"/>
</dbReference>
<feature type="domain" description="GGDEF" evidence="2">
    <location>
        <begin position="1"/>
        <end position="133"/>
    </location>
</feature>
<dbReference type="PROSITE" id="PS50887">
    <property type="entry name" value="GGDEF"/>
    <property type="match status" value="1"/>
</dbReference>
<dbReference type="CDD" id="cd01949">
    <property type="entry name" value="GGDEF"/>
    <property type="match status" value="1"/>
</dbReference>
<dbReference type="GO" id="GO:0071111">
    <property type="term" value="F:cyclic-guanylate-specific phosphodiesterase activity"/>
    <property type="evidence" value="ECO:0007669"/>
    <property type="project" value="InterPro"/>
</dbReference>
<evidence type="ECO:0000313" key="4">
    <source>
        <dbReference type="Proteomes" id="UP000095042"/>
    </source>
</evidence>
<dbReference type="PANTHER" id="PTHR33121:SF70">
    <property type="entry name" value="SIGNALING PROTEIN YKOW"/>
    <property type="match status" value="1"/>
</dbReference>
<dbReference type="SUPFAM" id="SSF141868">
    <property type="entry name" value="EAL domain-like"/>
    <property type="match status" value="1"/>
</dbReference>
<dbReference type="InterPro" id="IPR035919">
    <property type="entry name" value="EAL_sf"/>
</dbReference>
<feature type="domain" description="EAL" evidence="1">
    <location>
        <begin position="144"/>
        <end position="394"/>
    </location>
</feature>
<keyword evidence="4" id="KW-1185">Reference proteome</keyword>
<dbReference type="PROSITE" id="PS50883">
    <property type="entry name" value="EAL"/>
    <property type="match status" value="1"/>
</dbReference>